<evidence type="ECO:0000313" key="6">
    <source>
        <dbReference type="Proteomes" id="UP000095087"/>
    </source>
</evidence>
<dbReference type="Pfam" id="PF01037">
    <property type="entry name" value="AsnC_trans_reg"/>
    <property type="match status" value="1"/>
</dbReference>
<keyword evidence="6" id="KW-1185">Reference proteome</keyword>
<dbReference type="Pfam" id="PF13412">
    <property type="entry name" value="HTH_24"/>
    <property type="match status" value="1"/>
</dbReference>
<dbReference type="SMART" id="SM00344">
    <property type="entry name" value="HTH_ASNC"/>
    <property type="match status" value="1"/>
</dbReference>
<feature type="domain" description="HTH asnC-type" evidence="4">
    <location>
        <begin position="6"/>
        <end position="67"/>
    </location>
</feature>
<dbReference type="InterPro" id="IPR019885">
    <property type="entry name" value="Tscrpt_reg_HTH_AsnC-type_CS"/>
</dbReference>
<dbReference type="PANTHER" id="PTHR30154">
    <property type="entry name" value="LEUCINE-RESPONSIVE REGULATORY PROTEIN"/>
    <property type="match status" value="1"/>
</dbReference>
<dbReference type="InterPro" id="IPR011008">
    <property type="entry name" value="Dimeric_a/b-barrel"/>
</dbReference>
<dbReference type="InterPro" id="IPR000485">
    <property type="entry name" value="AsnC-type_HTH_dom"/>
</dbReference>
<dbReference type="InterPro" id="IPR011991">
    <property type="entry name" value="ArsR-like_HTH"/>
</dbReference>
<dbReference type="GO" id="GO:0006355">
    <property type="term" value="P:regulation of DNA-templated transcription"/>
    <property type="evidence" value="ECO:0007669"/>
    <property type="project" value="UniProtKB-ARBA"/>
</dbReference>
<dbReference type="CDD" id="cd00090">
    <property type="entry name" value="HTH_ARSR"/>
    <property type="match status" value="1"/>
</dbReference>
<comment type="caution">
    <text evidence="5">The sequence shown here is derived from an EMBL/GenBank/DDBJ whole genome shotgun (WGS) entry which is preliminary data.</text>
</comment>
<dbReference type="InterPro" id="IPR036390">
    <property type="entry name" value="WH_DNA-bd_sf"/>
</dbReference>
<dbReference type="GO" id="GO:0043565">
    <property type="term" value="F:sequence-specific DNA binding"/>
    <property type="evidence" value="ECO:0007669"/>
    <property type="project" value="InterPro"/>
</dbReference>
<dbReference type="EMBL" id="MASI01000005">
    <property type="protein sequence ID" value="ODA66891.1"/>
    <property type="molecule type" value="Genomic_DNA"/>
</dbReference>
<evidence type="ECO:0000256" key="1">
    <source>
        <dbReference type="ARBA" id="ARBA00023015"/>
    </source>
</evidence>
<dbReference type="STRING" id="1177755.A7A08_02188"/>
<organism evidence="5 6">
    <name type="scientific">Methyloligella halotolerans</name>
    <dbReference type="NCBI Taxonomy" id="1177755"/>
    <lineage>
        <taxon>Bacteria</taxon>
        <taxon>Pseudomonadati</taxon>
        <taxon>Pseudomonadota</taxon>
        <taxon>Alphaproteobacteria</taxon>
        <taxon>Hyphomicrobiales</taxon>
        <taxon>Hyphomicrobiaceae</taxon>
        <taxon>Methyloligella</taxon>
    </lineage>
</organism>
<dbReference type="PRINTS" id="PR00033">
    <property type="entry name" value="HTHASNC"/>
</dbReference>
<dbReference type="PANTHER" id="PTHR30154:SF34">
    <property type="entry name" value="TRANSCRIPTIONAL REGULATOR AZLB"/>
    <property type="match status" value="1"/>
</dbReference>
<dbReference type="Gene3D" id="3.30.70.920">
    <property type="match status" value="1"/>
</dbReference>
<protein>
    <submittedName>
        <fullName evidence="5">Leucine-responsive regulatory protein</fullName>
    </submittedName>
</protein>
<dbReference type="Gene3D" id="1.10.10.10">
    <property type="entry name" value="Winged helix-like DNA-binding domain superfamily/Winged helix DNA-binding domain"/>
    <property type="match status" value="1"/>
</dbReference>
<keyword evidence="2" id="KW-0238">DNA-binding</keyword>
<dbReference type="GO" id="GO:0043200">
    <property type="term" value="P:response to amino acid"/>
    <property type="evidence" value="ECO:0007669"/>
    <property type="project" value="TreeGrafter"/>
</dbReference>
<dbReference type="OrthoDB" id="7707281at2"/>
<evidence type="ECO:0000259" key="4">
    <source>
        <dbReference type="PROSITE" id="PS50956"/>
    </source>
</evidence>
<dbReference type="SUPFAM" id="SSF54909">
    <property type="entry name" value="Dimeric alpha+beta barrel"/>
    <property type="match status" value="1"/>
</dbReference>
<evidence type="ECO:0000256" key="2">
    <source>
        <dbReference type="ARBA" id="ARBA00023125"/>
    </source>
</evidence>
<evidence type="ECO:0000313" key="5">
    <source>
        <dbReference type="EMBL" id="ODA66891.1"/>
    </source>
</evidence>
<dbReference type="GO" id="GO:0005829">
    <property type="term" value="C:cytosol"/>
    <property type="evidence" value="ECO:0007669"/>
    <property type="project" value="TreeGrafter"/>
</dbReference>
<dbReference type="PROSITE" id="PS00519">
    <property type="entry name" value="HTH_ASNC_1"/>
    <property type="match status" value="1"/>
</dbReference>
<dbReference type="RefSeq" id="WP_069095420.1">
    <property type="nucleotide sequence ID" value="NZ_MASI01000005.1"/>
</dbReference>
<dbReference type="InterPro" id="IPR019888">
    <property type="entry name" value="Tscrpt_reg_AsnC-like"/>
</dbReference>
<dbReference type="SUPFAM" id="SSF46785">
    <property type="entry name" value="Winged helix' DNA-binding domain"/>
    <property type="match status" value="1"/>
</dbReference>
<dbReference type="Proteomes" id="UP000095087">
    <property type="component" value="Unassembled WGS sequence"/>
</dbReference>
<accession>A0A1E2RXE2</accession>
<proteinExistence type="predicted"/>
<reference evidence="5 6" key="1">
    <citation type="submission" date="2016-07" db="EMBL/GenBank/DDBJ databases">
        <title>Draft genome sequence of Methyloligella halotolerans C2T (VKM B-2706T=CCUG 61687T=DSM 25045T), a halotolerant polyhydroxybutyrate accumulating methylotroph.</title>
        <authorList>
            <person name="Vasilenko O.V."/>
            <person name="Doronina N.V."/>
            <person name="Poroshina M.N."/>
            <person name="Tarlachkov S.V."/>
            <person name="Trotsenko Y.A."/>
        </authorList>
    </citation>
    <scope>NUCLEOTIDE SEQUENCE [LARGE SCALE GENOMIC DNA]</scope>
    <source>
        <strain evidence="5 6">VKM B-2706</strain>
    </source>
</reference>
<keyword evidence="1" id="KW-0805">Transcription regulation</keyword>
<dbReference type="InterPro" id="IPR036388">
    <property type="entry name" value="WH-like_DNA-bd_sf"/>
</dbReference>
<keyword evidence="3" id="KW-0804">Transcription</keyword>
<gene>
    <name evidence="5" type="ORF">A7A08_02188</name>
</gene>
<dbReference type="AlphaFoldDB" id="A0A1E2RXE2"/>
<name>A0A1E2RXE2_9HYPH</name>
<dbReference type="PROSITE" id="PS50956">
    <property type="entry name" value="HTH_ASNC_2"/>
    <property type="match status" value="1"/>
</dbReference>
<dbReference type="PATRIC" id="fig|1177755.3.peg.2199"/>
<evidence type="ECO:0000256" key="3">
    <source>
        <dbReference type="ARBA" id="ARBA00023163"/>
    </source>
</evidence>
<dbReference type="InterPro" id="IPR019887">
    <property type="entry name" value="Tscrpt_reg_AsnC/Lrp_C"/>
</dbReference>
<sequence>MRAARLDHTDWRILQVLQEDGRITNIELARKVGITAPPCLRRVRALEEAGIIERYMAVLDGRKLGFDVTAFAMVKLHSQAEADLIAFEERALQSPIVQECSMLSGEIDFLLRCVAPDLTRFQSFIIHDLTAAPNVESVKTSLVIRTAKEAAGLPLALAAEDA</sequence>
<dbReference type="FunFam" id="1.10.10.10:FF:000186">
    <property type="entry name" value="AsnC family transcriptional regulator"/>
    <property type="match status" value="1"/>
</dbReference>